<dbReference type="SUPFAM" id="SSF48452">
    <property type="entry name" value="TPR-like"/>
    <property type="match status" value="1"/>
</dbReference>
<feature type="domain" description="DUF3868" evidence="2">
    <location>
        <begin position="11"/>
        <end position="94"/>
    </location>
</feature>
<dbReference type="EMBL" id="JNHM01000081">
    <property type="protein sequence ID" value="KDS48479.1"/>
    <property type="molecule type" value="Genomic_DNA"/>
</dbReference>
<evidence type="ECO:0000256" key="1">
    <source>
        <dbReference type="SAM" id="SignalP"/>
    </source>
</evidence>
<dbReference type="InterPro" id="IPR036737">
    <property type="entry name" value="OmpA-like_sf"/>
</dbReference>
<dbReference type="PATRIC" id="fig|1339352.3.peg.3146"/>
<dbReference type="InterPro" id="IPR011990">
    <property type="entry name" value="TPR-like_helical_dom_sf"/>
</dbReference>
<dbReference type="Gene3D" id="3.30.1330.60">
    <property type="entry name" value="OmpA-like domain"/>
    <property type="match status" value="1"/>
</dbReference>
<dbReference type="InterPro" id="IPR024480">
    <property type="entry name" value="DUF3868"/>
</dbReference>
<feature type="signal peptide" evidence="1">
    <location>
        <begin position="1"/>
        <end position="19"/>
    </location>
</feature>
<sequence>MKYLFYLISFIFPALCSSAQPAERDSSIYIASSRLYRMGESLVVSMQVDITRQIPSNESVILVPRLSDSLDNFIQLPAIYVNGRKQHIFFQRETGRQEKDYEELRRRNDRKQSVHYLRSIPFTHWMKHASLHLIEKECGCGVPRHTDSTYLTRLNILPDIHPHVAFITPQMEERKVREESGRAYLDFPLNETTIYPEYRNNPAELAKIKRSIDLIKNDTNVVISHIDIHGYASPEGPYSNNERLARERTRTLKDYVCGQYAFNDTLFTTHYTPEDWDGFVKLLTDTVITHREELLHIAESKSSPDGKERKIRKRYPEEFRFILQHWFPGLRHSDYTIHYVVRPFTVEQAKQVFQSNPKNLSIEEMFRIAQTYPAGSPEYNKIFMTAVLLNPEHPVANLNAACILLSQGDTKDASLYLDKAGETPEKTLLQGIMQMLNGNYTEAENLLHKAEEAGLPQAGENLKILHEIY</sequence>
<gene>
    <name evidence="3" type="ORF">M099_3312</name>
</gene>
<keyword evidence="1" id="KW-0732">Signal</keyword>
<evidence type="ECO:0000259" key="2">
    <source>
        <dbReference type="Pfam" id="PF12984"/>
    </source>
</evidence>
<comment type="caution">
    <text evidence="3">The sequence shown here is derived from an EMBL/GenBank/DDBJ whole genome shotgun (WGS) entry which is preliminary data.</text>
</comment>
<protein>
    <recommendedName>
        <fullName evidence="2">DUF3868 domain-containing protein</fullName>
    </recommendedName>
</protein>
<dbReference type="Pfam" id="PF12984">
    <property type="entry name" value="DUF3868"/>
    <property type="match status" value="1"/>
</dbReference>
<accession>A0A069S9J6</accession>
<organism evidence="3 4">
    <name type="scientific">Phocaeicola vulgatus str. 3975 RP4</name>
    <dbReference type="NCBI Taxonomy" id="1339352"/>
    <lineage>
        <taxon>Bacteria</taxon>
        <taxon>Pseudomonadati</taxon>
        <taxon>Bacteroidota</taxon>
        <taxon>Bacteroidia</taxon>
        <taxon>Bacteroidales</taxon>
        <taxon>Bacteroidaceae</taxon>
        <taxon>Phocaeicola</taxon>
    </lineage>
</organism>
<dbReference type="Gene3D" id="1.25.40.10">
    <property type="entry name" value="Tetratricopeptide repeat domain"/>
    <property type="match status" value="1"/>
</dbReference>
<dbReference type="Proteomes" id="UP000027661">
    <property type="component" value="Unassembled WGS sequence"/>
</dbReference>
<reference evidence="3 4" key="1">
    <citation type="submission" date="2014-04" db="EMBL/GenBank/DDBJ databases">
        <authorList>
            <person name="Sears C."/>
            <person name="Carroll K."/>
            <person name="Sack B.R."/>
            <person name="Qadri F."/>
            <person name="Myers L.L."/>
            <person name="Chung G.-T."/>
            <person name="Escheverria P."/>
            <person name="Fraser C.M."/>
            <person name="Sadzewicz L."/>
            <person name="Shefchek K.A."/>
            <person name="Tallon L."/>
            <person name="Das S.P."/>
            <person name="Daugherty S."/>
            <person name="Mongodin E.F."/>
        </authorList>
    </citation>
    <scope>NUCLEOTIDE SEQUENCE [LARGE SCALE GENOMIC DNA]</scope>
    <source>
        <strain evidence="3 4">3975 RP4</strain>
    </source>
</reference>
<dbReference type="RefSeq" id="WP_032953246.1">
    <property type="nucleotide sequence ID" value="NZ_JNHM01000081.1"/>
</dbReference>
<evidence type="ECO:0000313" key="3">
    <source>
        <dbReference type="EMBL" id="KDS48479.1"/>
    </source>
</evidence>
<proteinExistence type="predicted"/>
<feature type="chain" id="PRO_5001666328" description="DUF3868 domain-containing protein" evidence="1">
    <location>
        <begin position="20"/>
        <end position="469"/>
    </location>
</feature>
<dbReference type="SUPFAM" id="SSF103088">
    <property type="entry name" value="OmpA-like"/>
    <property type="match status" value="1"/>
</dbReference>
<name>A0A069S9J6_PHOVU</name>
<dbReference type="AlphaFoldDB" id="A0A069S9J6"/>
<evidence type="ECO:0000313" key="4">
    <source>
        <dbReference type="Proteomes" id="UP000027661"/>
    </source>
</evidence>